<feature type="region of interest" description="Disordered" evidence="8">
    <location>
        <begin position="52"/>
        <end position="90"/>
    </location>
</feature>
<dbReference type="PANTHER" id="PTHR24253:SF159">
    <property type="entry name" value="SERINE PROTEASE 42"/>
    <property type="match status" value="1"/>
</dbReference>
<dbReference type="GO" id="GO:0004252">
    <property type="term" value="F:serine-type endopeptidase activity"/>
    <property type="evidence" value="ECO:0007669"/>
    <property type="project" value="InterPro"/>
</dbReference>
<evidence type="ECO:0000259" key="9">
    <source>
        <dbReference type="PROSITE" id="PS50240"/>
    </source>
</evidence>
<evidence type="ECO:0000313" key="11">
    <source>
        <dbReference type="Proteomes" id="UP001488838"/>
    </source>
</evidence>
<comment type="subcellular location">
    <subcellularLocation>
        <location evidence="1">Secreted</location>
    </subcellularLocation>
</comment>
<dbReference type="AlphaFoldDB" id="A0AAW0IRE3"/>
<evidence type="ECO:0000313" key="10">
    <source>
        <dbReference type="EMBL" id="KAK7816902.1"/>
    </source>
</evidence>
<keyword evidence="11" id="KW-1185">Reference proteome</keyword>
<proteinExistence type="predicted"/>
<protein>
    <recommendedName>
        <fullName evidence="9">Peptidase S1 domain-containing protein</fullName>
    </recommendedName>
</protein>
<organism evidence="10 11">
    <name type="scientific">Myodes glareolus</name>
    <name type="common">Bank vole</name>
    <name type="synonym">Clethrionomys glareolus</name>
    <dbReference type="NCBI Taxonomy" id="447135"/>
    <lineage>
        <taxon>Eukaryota</taxon>
        <taxon>Metazoa</taxon>
        <taxon>Chordata</taxon>
        <taxon>Craniata</taxon>
        <taxon>Vertebrata</taxon>
        <taxon>Euteleostomi</taxon>
        <taxon>Mammalia</taxon>
        <taxon>Eutheria</taxon>
        <taxon>Euarchontoglires</taxon>
        <taxon>Glires</taxon>
        <taxon>Rodentia</taxon>
        <taxon>Myomorpha</taxon>
        <taxon>Muroidea</taxon>
        <taxon>Cricetidae</taxon>
        <taxon>Arvicolinae</taxon>
        <taxon>Myodes</taxon>
    </lineage>
</organism>
<feature type="domain" description="Peptidase S1" evidence="9">
    <location>
        <begin position="102"/>
        <end position="371"/>
    </location>
</feature>
<dbReference type="CDD" id="cd00190">
    <property type="entry name" value="Tryp_SPc"/>
    <property type="match status" value="1"/>
</dbReference>
<dbReference type="Proteomes" id="UP001488838">
    <property type="component" value="Unassembled WGS sequence"/>
</dbReference>
<dbReference type="InterPro" id="IPR043504">
    <property type="entry name" value="Peptidase_S1_PA_chymotrypsin"/>
</dbReference>
<dbReference type="SUPFAM" id="SSF50494">
    <property type="entry name" value="Trypsin-like serine proteases"/>
    <property type="match status" value="1"/>
</dbReference>
<keyword evidence="2" id="KW-0964">Secreted</keyword>
<keyword evidence="4" id="KW-0732">Signal</keyword>
<evidence type="ECO:0000256" key="8">
    <source>
        <dbReference type="SAM" id="MobiDB-lite"/>
    </source>
</evidence>
<evidence type="ECO:0000256" key="7">
    <source>
        <dbReference type="ARBA" id="ARBA00023180"/>
    </source>
</evidence>
<dbReference type="GO" id="GO:0005576">
    <property type="term" value="C:extracellular region"/>
    <property type="evidence" value="ECO:0007669"/>
    <property type="project" value="UniProtKB-SubCell"/>
</dbReference>
<dbReference type="PRINTS" id="PR00722">
    <property type="entry name" value="CHYMOTRYPSIN"/>
</dbReference>
<evidence type="ECO:0000256" key="3">
    <source>
        <dbReference type="ARBA" id="ARBA00022670"/>
    </source>
</evidence>
<feature type="region of interest" description="Disordered" evidence="8">
    <location>
        <begin position="14"/>
        <end position="38"/>
    </location>
</feature>
<name>A0AAW0IRE3_MYOGA</name>
<dbReference type="InterPro" id="IPR001254">
    <property type="entry name" value="Trypsin_dom"/>
</dbReference>
<evidence type="ECO:0000256" key="5">
    <source>
        <dbReference type="ARBA" id="ARBA00022801"/>
    </source>
</evidence>
<dbReference type="PANTHER" id="PTHR24253">
    <property type="entry name" value="TRANSMEMBRANE PROTEASE SERINE"/>
    <property type="match status" value="1"/>
</dbReference>
<dbReference type="GO" id="GO:0006508">
    <property type="term" value="P:proteolysis"/>
    <property type="evidence" value="ECO:0007669"/>
    <property type="project" value="UniProtKB-KW"/>
</dbReference>
<evidence type="ECO:0000256" key="4">
    <source>
        <dbReference type="ARBA" id="ARBA00022729"/>
    </source>
</evidence>
<comment type="caution">
    <text evidence="10">The sequence shown here is derived from an EMBL/GenBank/DDBJ whole genome shotgun (WGS) entry which is preliminary data.</text>
</comment>
<dbReference type="InterPro" id="IPR009003">
    <property type="entry name" value="Peptidase_S1_PA"/>
</dbReference>
<evidence type="ECO:0000256" key="6">
    <source>
        <dbReference type="ARBA" id="ARBA00023157"/>
    </source>
</evidence>
<dbReference type="PROSITE" id="PS00134">
    <property type="entry name" value="TRYPSIN_HIS"/>
    <property type="match status" value="1"/>
</dbReference>
<accession>A0AAW0IRE3</accession>
<dbReference type="Gene3D" id="2.40.10.10">
    <property type="entry name" value="Trypsin-like serine proteases"/>
    <property type="match status" value="1"/>
</dbReference>
<dbReference type="InterPro" id="IPR018114">
    <property type="entry name" value="TRYPSIN_HIS"/>
</dbReference>
<evidence type="ECO:0000256" key="2">
    <source>
        <dbReference type="ARBA" id="ARBA00022525"/>
    </source>
</evidence>
<keyword evidence="3" id="KW-0645">Protease</keyword>
<sequence>MELLQLLFSETLAGDRAPGSTYGPREDSRVMPTSPEVPARWNRMKPLNISDPLVIPVSPDSTGTPGSGTPSPTTAEGVMESSSSSPGKPFAPEACGHRIMEFSHGRPSAVRKWPWQVSLQSRNQHVCGGSLISHQWVLTAAHCIYAHEEYKVMLGDSVLTSKSVHRILVPIKDIIYPSDFDSQTMKSDIALALLAFAVNYSSRVQPVCLPEKPSQVKNGTWCWVTGWNRENSESGRWDGLMLQVSSAWPVCLKGSTVYSHTRWHRADAGSSRRLLVQTLDCLSVDTVFTSALLQEARQNILLQKPCNQLFQSQLNTSKDLEDSGSPLVCESENTWTQVGIVSWGTNCDKVTVPLVYTDIAKYDAWLKHILSQASCTDAMGVLVLYLSLVLQLVILMML</sequence>
<dbReference type="FunFam" id="2.40.10.10:FF:000122">
    <property type="entry name" value="Chymotrypsin-like elastase family member 1"/>
    <property type="match status" value="1"/>
</dbReference>
<dbReference type="SMART" id="SM00020">
    <property type="entry name" value="Tryp_SPc"/>
    <property type="match status" value="1"/>
</dbReference>
<evidence type="ECO:0000256" key="1">
    <source>
        <dbReference type="ARBA" id="ARBA00004613"/>
    </source>
</evidence>
<gene>
    <name evidence="10" type="ORF">U0070_021699</name>
</gene>
<keyword evidence="7" id="KW-0325">Glycoprotein</keyword>
<dbReference type="EMBL" id="JBBHLL010000099">
    <property type="protein sequence ID" value="KAK7816902.1"/>
    <property type="molecule type" value="Genomic_DNA"/>
</dbReference>
<dbReference type="PROSITE" id="PS50240">
    <property type="entry name" value="TRYPSIN_DOM"/>
    <property type="match status" value="1"/>
</dbReference>
<keyword evidence="6" id="KW-1015">Disulfide bond</keyword>
<reference evidence="10 11" key="1">
    <citation type="journal article" date="2023" name="bioRxiv">
        <title>Conserved and derived expression patterns and positive selection on dental genes reveal complex evolutionary context of ever-growing rodent molars.</title>
        <authorList>
            <person name="Calamari Z.T."/>
            <person name="Song A."/>
            <person name="Cohen E."/>
            <person name="Akter M."/>
            <person name="Roy R.D."/>
            <person name="Hallikas O."/>
            <person name="Christensen M.M."/>
            <person name="Li P."/>
            <person name="Marangoni P."/>
            <person name="Jernvall J."/>
            <person name="Klein O.D."/>
        </authorList>
    </citation>
    <scope>NUCLEOTIDE SEQUENCE [LARGE SCALE GENOMIC DNA]</scope>
    <source>
        <strain evidence="10">V071</strain>
    </source>
</reference>
<feature type="compositionally biased region" description="Low complexity" evidence="8">
    <location>
        <begin position="61"/>
        <end position="74"/>
    </location>
</feature>
<dbReference type="Pfam" id="PF00089">
    <property type="entry name" value="Trypsin"/>
    <property type="match status" value="2"/>
</dbReference>
<keyword evidence="5" id="KW-0378">Hydrolase</keyword>
<dbReference type="InterPro" id="IPR001314">
    <property type="entry name" value="Peptidase_S1A"/>
</dbReference>